<evidence type="ECO:0008006" key="4">
    <source>
        <dbReference type="Google" id="ProtNLM"/>
    </source>
</evidence>
<keyword evidence="1" id="KW-0732">Signal</keyword>
<dbReference type="Proteomes" id="UP000199053">
    <property type="component" value="Unassembled WGS sequence"/>
</dbReference>
<proteinExistence type="predicted"/>
<feature type="chain" id="PRO_5011518214" description="Alpha/beta hydrolase" evidence="1">
    <location>
        <begin position="33"/>
        <end position="433"/>
    </location>
</feature>
<name>A0A1G9FRH6_9BACT</name>
<sequence length="433" mass="49158">MGKSKYNQVKSTVATCVATLFIALFFCSSTFASNPEPEFPIADPFKATIFGTPRDLVQTFPEPVKTEECEIVIEDRRIPDIFWYNEDFYYTTAMQKEEAPLLFIIAGTGSEHDSTKMKFLTQLFYQAGFHVVALSSPTHMNFIVSASRYAAPGYAPNDVEDLYRVMKWIKNNLEEDHKISGYNVTGYSLGAMHSAFIANLDETRKDFSFDKVLMINPPVSLYTSALRFDSWLSPENLGDKKPREVIDELIHAFSEMYLHTDITDFDDNFLYGLSQHTHFSEMDLRAIIAASFRLSSANMLFTSDVCINAGYIVPVSKTLSTGDNLLPYTRVATAITFETYINEYLLPYQQFITPGITKEELIRRCSLKSIEEYLATSQKIFVLGNSDDIILDESEVNFLRKTFGERAVFFPRGGHCGNIMFKPFAAKAQEMLK</sequence>
<dbReference type="PANTHER" id="PTHR30035">
    <property type="entry name" value="LIPOPROTEIN VACJ-RELATED"/>
    <property type="match status" value="1"/>
</dbReference>
<protein>
    <recommendedName>
        <fullName evidence="4">Alpha/beta hydrolase</fullName>
    </recommendedName>
</protein>
<evidence type="ECO:0000313" key="2">
    <source>
        <dbReference type="EMBL" id="SDK91004.1"/>
    </source>
</evidence>
<dbReference type="STRING" id="246191.SAMN05660337_1671"/>
<dbReference type="EMBL" id="FNGA01000002">
    <property type="protein sequence ID" value="SDK91004.1"/>
    <property type="molecule type" value="Genomic_DNA"/>
</dbReference>
<dbReference type="GO" id="GO:0016020">
    <property type="term" value="C:membrane"/>
    <property type="evidence" value="ECO:0007669"/>
    <property type="project" value="InterPro"/>
</dbReference>
<feature type="signal peptide" evidence="1">
    <location>
        <begin position="1"/>
        <end position="32"/>
    </location>
</feature>
<reference evidence="3" key="1">
    <citation type="submission" date="2016-10" db="EMBL/GenBank/DDBJ databases">
        <authorList>
            <person name="Varghese N."/>
            <person name="Submissions S."/>
        </authorList>
    </citation>
    <scope>NUCLEOTIDE SEQUENCE [LARGE SCALE GENOMIC DNA]</scope>
    <source>
        <strain evidence="3">DSM 16995</strain>
    </source>
</reference>
<evidence type="ECO:0000256" key="1">
    <source>
        <dbReference type="SAM" id="SignalP"/>
    </source>
</evidence>
<dbReference type="InterPro" id="IPR029058">
    <property type="entry name" value="AB_hydrolase_fold"/>
</dbReference>
<dbReference type="Gene3D" id="3.40.50.1820">
    <property type="entry name" value="alpha/beta hydrolase"/>
    <property type="match status" value="1"/>
</dbReference>
<dbReference type="AlphaFoldDB" id="A0A1G9FRH6"/>
<gene>
    <name evidence="2" type="ORF">SAMN05660337_1671</name>
</gene>
<organism evidence="2 3">
    <name type="scientific">Maridesulfovibrio ferrireducens</name>
    <dbReference type="NCBI Taxonomy" id="246191"/>
    <lineage>
        <taxon>Bacteria</taxon>
        <taxon>Pseudomonadati</taxon>
        <taxon>Thermodesulfobacteriota</taxon>
        <taxon>Desulfovibrionia</taxon>
        <taxon>Desulfovibrionales</taxon>
        <taxon>Desulfovibrionaceae</taxon>
        <taxon>Maridesulfovibrio</taxon>
    </lineage>
</organism>
<dbReference type="SUPFAM" id="SSF53474">
    <property type="entry name" value="alpha/beta-Hydrolases"/>
    <property type="match status" value="1"/>
</dbReference>
<keyword evidence="3" id="KW-1185">Reference proteome</keyword>
<dbReference type="RefSeq" id="WP_244512227.1">
    <property type="nucleotide sequence ID" value="NZ_FNGA01000002.1"/>
</dbReference>
<evidence type="ECO:0000313" key="3">
    <source>
        <dbReference type="Proteomes" id="UP000199053"/>
    </source>
</evidence>
<dbReference type="InterPro" id="IPR007428">
    <property type="entry name" value="MlaA"/>
</dbReference>
<dbReference type="PANTHER" id="PTHR30035:SF1">
    <property type="entry name" value="AB HYDROLASE-1 DOMAIN-CONTAINING PROTEIN"/>
    <property type="match status" value="1"/>
</dbReference>
<accession>A0A1G9FRH6</accession>